<organism evidence="2 3">
    <name type="scientific">Hyphomicrobium denitrificans (strain ATCC 51888 / DSM 1869 / NCIMB 11706 / TK 0415)</name>
    <dbReference type="NCBI Taxonomy" id="582899"/>
    <lineage>
        <taxon>Bacteria</taxon>
        <taxon>Pseudomonadati</taxon>
        <taxon>Pseudomonadota</taxon>
        <taxon>Alphaproteobacteria</taxon>
        <taxon>Hyphomicrobiales</taxon>
        <taxon>Hyphomicrobiaceae</taxon>
        <taxon>Hyphomicrobium</taxon>
    </lineage>
</organism>
<evidence type="ECO:0000313" key="2">
    <source>
        <dbReference type="EMBL" id="ADJ22278.1"/>
    </source>
</evidence>
<dbReference type="RefSeq" id="WP_013214497.1">
    <property type="nucleotide sequence ID" value="NC_014313.1"/>
</dbReference>
<feature type="signal peptide" evidence="1">
    <location>
        <begin position="1"/>
        <end position="23"/>
    </location>
</feature>
<dbReference type="AlphaFoldDB" id="D8JS19"/>
<dbReference type="HOGENOM" id="CLU_1592339_0_0_5"/>
<keyword evidence="1" id="KW-0732">Signal</keyword>
<protein>
    <recommendedName>
        <fullName evidence="4">FecR protein domain-containing protein</fullName>
    </recommendedName>
</protein>
<keyword evidence="3" id="KW-1185">Reference proteome</keyword>
<dbReference type="Proteomes" id="UP000002033">
    <property type="component" value="Chromosome"/>
</dbReference>
<proteinExistence type="predicted"/>
<evidence type="ECO:0000256" key="1">
    <source>
        <dbReference type="SAM" id="SignalP"/>
    </source>
</evidence>
<accession>D8JS19</accession>
<dbReference type="OrthoDB" id="7933216at2"/>
<name>D8JS19_HYPDA</name>
<sequence length="168" mass="16665" precursor="true">MVSKYFLAAGTLLLIANVSPAYAASLDVQSGEVLLSRDGAYQSVRGSSEVIVGDTLVSRAGSSAKLTFSDGCVTYLGMGMAFTVEAESPCATGRSGAIETGANSSSASNATSPAPYDGWVEGTETLAVSQTPQTDFMPYLLGAVAVGGVVVAVSALGGGGGDSPPVSP</sequence>
<gene>
    <name evidence="2" type="ordered locus">Hden_0457</name>
</gene>
<dbReference type="EMBL" id="CP002083">
    <property type="protein sequence ID" value="ADJ22278.1"/>
    <property type="molecule type" value="Genomic_DNA"/>
</dbReference>
<dbReference type="KEGG" id="hdn:Hden_0457"/>
<evidence type="ECO:0008006" key="4">
    <source>
        <dbReference type="Google" id="ProtNLM"/>
    </source>
</evidence>
<feature type="chain" id="PRO_5003116422" description="FecR protein domain-containing protein" evidence="1">
    <location>
        <begin position="24"/>
        <end position="168"/>
    </location>
</feature>
<reference evidence="3" key="1">
    <citation type="journal article" date="2011" name="J. Bacteriol.">
        <title>Genome sequences of eight morphologically diverse alphaproteobacteria.</title>
        <authorList>
            <consortium name="US DOE Joint Genome Institute"/>
            <person name="Brown P.J."/>
            <person name="Kysela D.T."/>
            <person name="Buechlein A."/>
            <person name="Hemmerich C."/>
            <person name="Brun Y.V."/>
        </authorList>
    </citation>
    <scope>NUCLEOTIDE SEQUENCE [LARGE SCALE GENOMIC DNA]</scope>
    <source>
        <strain evidence="3">ATCC 51888 / DSM 1869 / NCIB 11706 / TK 0415</strain>
    </source>
</reference>
<evidence type="ECO:0000313" key="3">
    <source>
        <dbReference type="Proteomes" id="UP000002033"/>
    </source>
</evidence>